<dbReference type="InterPro" id="IPR051167">
    <property type="entry name" value="Prolyl_oligopep/macrocyclase"/>
</dbReference>
<name>A0A8J5XMJ1_DIALT</name>
<evidence type="ECO:0000313" key="9">
    <source>
        <dbReference type="Proteomes" id="UP000751190"/>
    </source>
</evidence>
<dbReference type="PANTHER" id="PTHR42881">
    <property type="entry name" value="PROLYL ENDOPEPTIDASE"/>
    <property type="match status" value="1"/>
</dbReference>
<dbReference type="Gene3D" id="2.130.10.120">
    <property type="entry name" value="Prolyl oligopeptidase, N-terminal domain"/>
    <property type="match status" value="1"/>
</dbReference>
<dbReference type="InterPro" id="IPR023302">
    <property type="entry name" value="Pept_S9A_N"/>
</dbReference>
<evidence type="ECO:0000256" key="5">
    <source>
        <dbReference type="RuleBase" id="RU368024"/>
    </source>
</evidence>
<dbReference type="Proteomes" id="UP000751190">
    <property type="component" value="Unassembled WGS sequence"/>
</dbReference>
<dbReference type="PANTHER" id="PTHR42881:SF13">
    <property type="entry name" value="PROLYL ENDOPEPTIDASE"/>
    <property type="match status" value="1"/>
</dbReference>
<keyword evidence="3 5" id="KW-0378">Hydrolase</keyword>
<dbReference type="InterPro" id="IPR002470">
    <property type="entry name" value="Peptidase_S9A"/>
</dbReference>
<protein>
    <recommendedName>
        <fullName evidence="5">Prolyl endopeptidase</fullName>
        <ecNumber evidence="5">3.4.21.-</ecNumber>
    </recommendedName>
</protein>
<evidence type="ECO:0000256" key="3">
    <source>
        <dbReference type="ARBA" id="ARBA00022801"/>
    </source>
</evidence>
<dbReference type="SUPFAM" id="SSF50993">
    <property type="entry name" value="Peptidase/esterase 'gauge' domain"/>
    <property type="match status" value="1"/>
</dbReference>
<feature type="domain" description="Peptidase S9 prolyl oligopeptidase catalytic" evidence="6">
    <location>
        <begin position="586"/>
        <end position="791"/>
    </location>
</feature>
<comment type="similarity">
    <text evidence="1 5">Belongs to the peptidase S9A family.</text>
</comment>
<gene>
    <name evidence="8" type="ORF">KFE25_009364</name>
</gene>
<evidence type="ECO:0000256" key="1">
    <source>
        <dbReference type="ARBA" id="ARBA00005228"/>
    </source>
</evidence>
<evidence type="ECO:0000259" key="7">
    <source>
        <dbReference type="Pfam" id="PF02897"/>
    </source>
</evidence>
<proteinExistence type="inferred from homology"/>
<dbReference type="OrthoDB" id="248387at2759"/>
<organism evidence="8 9">
    <name type="scientific">Diacronema lutheri</name>
    <name type="common">Unicellular marine alga</name>
    <name type="synonym">Monochrysis lutheri</name>
    <dbReference type="NCBI Taxonomy" id="2081491"/>
    <lineage>
        <taxon>Eukaryota</taxon>
        <taxon>Haptista</taxon>
        <taxon>Haptophyta</taxon>
        <taxon>Pavlovophyceae</taxon>
        <taxon>Pavlovales</taxon>
        <taxon>Pavlovaceae</taxon>
        <taxon>Diacronema</taxon>
    </lineage>
</organism>
<dbReference type="PRINTS" id="PR00862">
    <property type="entry name" value="PROLIGOPTASE"/>
</dbReference>
<evidence type="ECO:0000313" key="8">
    <source>
        <dbReference type="EMBL" id="KAG8470943.1"/>
    </source>
</evidence>
<keyword evidence="4 5" id="KW-0720">Serine protease</keyword>
<evidence type="ECO:0000256" key="4">
    <source>
        <dbReference type="ARBA" id="ARBA00022825"/>
    </source>
</evidence>
<dbReference type="Gene3D" id="3.40.50.1820">
    <property type="entry name" value="alpha/beta hydrolase"/>
    <property type="match status" value="1"/>
</dbReference>
<dbReference type="AlphaFoldDB" id="A0A8J5XMJ1"/>
<feature type="domain" description="Peptidase S9A N-terminal" evidence="7">
    <location>
        <begin position="95"/>
        <end position="308"/>
    </location>
</feature>
<evidence type="ECO:0000259" key="6">
    <source>
        <dbReference type="Pfam" id="PF00326"/>
    </source>
</evidence>
<reference evidence="8" key="1">
    <citation type="submission" date="2021-05" db="EMBL/GenBank/DDBJ databases">
        <title>The genome of the haptophyte Pavlova lutheri (Diacronema luteri, Pavlovales) - a model for lipid biosynthesis in eukaryotic algae.</title>
        <authorList>
            <person name="Hulatt C.J."/>
            <person name="Posewitz M.C."/>
        </authorList>
    </citation>
    <scope>NUCLEOTIDE SEQUENCE</scope>
    <source>
        <strain evidence="8">NIVA-4/92</strain>
    </source>
</reference>
<dbReference type="EC" id="3.4.21.-" evidence="5"/>
<dbReference type="Pfam" id="PF02897">
    <property type="entry name" value="Peptidase_S9_N"/>
    <property type="match status" value="1"/>
</dbReference>
<dbReference type="Pfam" id="PF00326">
    <property type="entry name" value="Peptidase_S9"/>
    <property type="match status" value="1"/>
</dbReference>
<keyword evidence="9" id="KW-1185">Reference proteome</keyword>
<dbReference type="InterPro" id="IPR001375">
    <property type="entry name" value="Peptidase_S9_cat"/>
</dbReference>
<keyword evidence="2 5" id="KW-0645">Protease</keyword>
<dbReference type="EMBL" id="JAGTXO010000001">
    <property type="protein sequence ID" value="KAG8470943.1"/>
    <property type="molecule type" value="Genomic_DNA"/>
</dbReference>
<comment type="caution">
    <text evidence="8">The sequence shown here is derived from an EMBL/GenBank/DDBJ whole genome shotgun (WGS) entry which is preliminary data.</text>
</comment>
<dbReference type="InterPro" id="IPR029058">
    <property type="entry name" value="AB_hydrolase_fold"/>
</dbReference>
<dbReference type="OMA" id="NAVVCQV"/>
<evidence type="ECO:0000256" key="2">
    <source>
        <dbReference type="ARBA" id="ARBA00022670"/>
    </source>
</evidence>
<dbReference type="GO" id="GO:0006508">
    <property type="term" value="P:proteolysis"/>
    <property type="evidence" value="ECO:0007669"/>
    <property type="project" value="UniProtKB-KW"/>
</dbReference>
<dbReference type="GO" id="GO:0004252">
    <property type="term" value="F:serine-type endopeptidase activity"/>
    <property type="evidence" value="ECO:0007669"/>
    <property type="project" value="UniProtKB-UniRule"/>
</dbReference>
<sequence>MLALAAMSSLARGAALGAHAAPRACARALASRSGAACAAPLPGAWLSPRAARLGARAAAGVGVAAAVAAGAGAASAEPSAPGERVAYWQGRQGEHAWLEDVLGERALAWVRAHNERTLRALGDPTGTPTYERILEILTSKDKIPYISKVGELYYNFWQDKENKRGLLRRTTLASYESGSPEWETVLSVDALCAAEGESWVYKGSTPLDEGEGVAPTRTLLHLSRGGADATVVREFDLVALRFVPAAEGGFELPEAKSSVGWQSRDVLLVGTDFGAGSLTDSGYPRTVREWRRGTPLAAAAEVYAGEFADVSVRGYRTRHCAHAYEWRTRSPNFYTSKKALRAVARDGRPGPWLSLDGSVPDDAIVRQFRDQLLVQLRSEWRGHAAGSLLAARIDEIAWDPSGGPGGRALAEAQAAPLTPIFEPSERTALDGVTRTRTKLVLTVLDNVKTRVLSLGCADDGAWACDQADGVEPLIGGRSISAVDADAGDDVWLTEWTHLTPHALKLGSVAAGVGGLGAARQLRQLPPMFDASGLCVRQGFATSKDGTLIPYFVIRRDGVTEAVPTLLYGYGGFEISLTPNYMSSVGAAWLQKGGCFVEANIRGGGEFGPTWHRAALKENRNKAYEDFEAVAEHLIATGVTTREQLACRGGSNGGLLVGNAVVRRPDLWGAVVCAVPLLDMRRFNKLLAGASWMAEYGDPDTSDWSFLSAFSPYHNIDRDASYPPMLLTTSTRDDRVHPYHARAFVARLEEAGVCDELLYYENIEGGHGGAADPKQQAFMMCLYVDFLRKTIGKGFFQA</sequence>
<accession>A0A8J5XMJ1</accession>
<dbReference type="GO" id="GO:0070012">
    <property type="term" value="F:oligopeptidase activity"/>
    <property type="evidence" value="ECO:0007669"/>
    <property type="project" value="TreeGrafter"/>
</dbReference>
<dbReference type="SUPFAM" id="SSF53474">
    <property type="entry name" value="alpha/beta-Hydrolases"/>
    <property type="match status" value="1"/>
</dbReference>
<dbReference type="GO" id="GO:0005829">
    <property type="term" value="C:cytosol"/>
    <property type="evidence" value="ECO:0007669"/>
    <property type="project" value="TreeGrafter"/>
</dbReference>